<keyword evidence="5" id="KW-0808">Transferase</keyword>
<keyword evidence="2" id="KW-1133">Transmembrane helix</keyword>
<dbReference type="Gene3D" id="1.10.510.10">
    <property type="entry name" value="Transferase(Phosphotransferase) domain 1"/>
    <property type="match status" value="1"/>
</dbReference>
<feature type="region of interest" description="Disordered" evidence="1">
    <location>
        <begin position="1562"/>
        <end position="1614"/>
    </location>
</feature>
<evidence type="ECO:0000256" key="2">
    <source>
        <dbReference type="SAM" id="Phobius"/>
    </source>
</evidence>
<keyword evidence="2" id="KW-0472">Membrane</keyword>
<dbReference type="EMBL" id="JAPMOS010000309">
    <property type="protein sequence ID" value="KAJ4453141.1"/>
    <property type="molecule type" value="Genomic_DNA"/>
</dbReference>
<feature type="chain" id="PRO_5047520502" evidence="3">
    <location>
        <begin position="26"/>
        <end position="1640"/>
    </location>
</feature>
<dbReference type="PANTHER" id="PTHR11319:SF35">
    <property type="entry name" value="OUTER MEMBRANE PROTEIN PMPC-RELATED"/>
    <property type="match status" value="1"/>
</dbReference>
<dbReference type="PROSITE" id="PS50011">
    <property type="entry name" value="PROTEIN_KINASE_DOM"/>
    <property type="match status" value="1"/>
</dbReference>
<organism evidence="5 6">
    <name type="scientific">Paratrimastix pyriformis</name>
    <dbReference type="NCBI Taxonomy" id="342808"/>
    <lineage>
        <taxon>Eukaryota</taxon>
        <taxon>Metamonada</taxon>
        <taxon>Preaxostyla</taxon>
        <taxon>Paratrimastigidae</taxon>
        <taxon>Paratrimastix</taxon>
    </lineage>
</organism>
<accession>A0ABQ8U436</accession>
<evidence type="ECO:0000256" key="3">
    <source>
        <dbReference type="SAM" id="SignalP"/>
    </source>
</evidence>
<feature type="signal peptide" evidence="3">
    <location>
        <begin position="1"/>
        <end position="25"/>
    </location>
</feature>
<dbReference type="SMART" id="SM00710">
    <property type="entry name" value="PbH1"/>
    <property type="match status" value="12"/>
</dbReference>
<dbReference type="InterPro" id="IPR000719">
    <property type="entry name" value="Prot_kinase_dom"/>
</dbReference>
<comment type="caution">
    <text evidence="5">The sequence shown here is derived from an EMBL/GenBank/DDBJ whole genome shotgun (WGS) entry which is preliminary data.</text>
</comment>
<dbReference type="InterPro" id="IPR001245">
    <property type="entry name" value="Ser-Thr/Tyr_kinase_cat_dom"/>
</dbReference>
<dbReference type="SUPFAM" id="SSF56112">
    <property type="entry name" value="Protein kinase-like (PK-like)"/>
    <property type="match status" value="1"/>
</dbReference>
<name>A0ABQ8U436_9EUKA</name>
<evidence type="ECO:0000313" key="6">
    <source>
        <dbReference type="Proteomes" id="UP001141327"/>
    </source>
</evidence>
<sequence length="1640" mass="172284">MIKFFDQYFIIGVLFCIFAARHTVAAPCYCADNGSDLANPCTDASHPCLTLGHALTSGSSCQRIALLSSTFTLSEACTVTIPDTIPEFWLTGSPSTITCNTSTSPFSALTLATGPGSTLAAVNLANLTFQGCRALLSGGALRVNHSAPGPLRLQVSGCTFRTCTATCSGGAVDLVASSAAGELNVTMTETHFVANTISDSDSAACLATPVQGGGGGAMSVISTSQGQQTNVEITGCTFSQNAARGAAALLAVGVTRLSLTSATFQSNAMTYSKALQAGATVFVAEAGQLDVASCIFKKNSITTDQSAADIGLALYIISDSAVPPRFGFARKGHVLIRDSSFTENRVEPPKVSSASVVAITGMASANLSNSLWESSRILAVGTVQGGALRFVGDSAVLSDLRFFNNHADGADILGGAVYIELPNDPPLLDRCLFANNHAVAQFGKGSGGALYMKATTGRLRDSVFQSTICEAKDVLGGSLYLDTTTFSLENCSFVQSLAHADLSAQGGAVYVSGAAIFTDVTFTANTATARNAIGGAIASEAHKLVVGETIVLNRASFFDNVVDASMSGAGGALSVWLAEQFDLSGQLGHTNTNHRLARFGAVASDFTAAGDLRVHGCRLERNVVRAGLALGGAFHLDNLGSVEIHDTIFLGGPQLASSLFTMGGCVYIQSTPDSWTRLANTTFRGCEAQDGGAMAVTNGTQLQIYGGDITGCTASEDGGGISLWGRLSIQENFACSGCSAMTGGCVWASNSNVTVRSATFRSNTARISGGAFFVDKTHLILNDTHCSGNQVERGDGAVVTACDGSITTADSGYVANQADSGGVFSTRNTPVVSLRSKYSANLASSGAVWFLYGGSFQSTDDSVYGALIALNDILHPACCFTNVSLVSFVRVLMNANHASLGGAISVSQCHLVVTDSNFTANTADQNGGTIRALNSTVEISGSHFRGNKAQMAGGVLCFESRWDQQAISNTLRVVRSTFERNSASVRGQGGVLWADHTTASSFDDCLFADNEAMYVGGVLAAEMGADLVCTRCTFSGNRAKEAGAAIWLTVLASEKGRGSAIRLVDSLFDGQTGVEGIPQGAIHLTNVESGLLHNVTFLQNRGGALYLAGTAAHLGAGCLFANNTPSTYGTPLNVLLDATSLLTVEQPELLNDTSVTEGSMWVYVNASFPAAQASGVPLLPRLHAAILQPGSSASQQYKSHADLAKPATEVTLRLAHANTFSNFRAQCLFALDGSPNLTASTGFYLKHADDDEQTGTCLLPATQPNLDRFTYNLWLSNDGLENTFVGTLTVYRNWWAEFAPALIGVGSAVALTIVGLLLFFLVRWVRLKRATTIELASWRSYQVASVDFTHLKIRERIGHGAAGEVFKGDLNGTAVAVKRLFDTSQTEAKMADFKREVAMMRTLRHPYIVALIGATFENPKLIITEFMGRGSLYALLHDEAVRLPMELRLRMAFDMARGPTRVVVRGSGGMPTYIKRLVSPTAGTPGLCPVCFVMPLEESEEAPDPLAAVCFAWVDGALDVEVRTSPGTSFLGDPEGESTNSIICLLLYGLVDAHPYADAAVAKPAGHKKKKKPSDLPTAPRTAGRLEMSDKDLKNPLCPSLEGDMGDAPDKNPLRSLEGDRALCLSARHHCVGRPLVRIA</sequence>
<feature type="domain" description="Protein kinase" evidence="4">
    <location>
        <begin position="1351"/>
        <end position="1640"/>
    </location>
</feature>
<evidence type="ECO:0000313" key="5">
    <source>
        <dbReference type="EMBL" id="KAJ4453141.1"/>
    </source>
</evidence>
<dbReference type="InterPro" id="IPR006626">
    <property type="entry name" value="PbH1"/>
</dbReference>
<evidence type="ECO:0000259" key="4">
    <source>
        <dbReference type="PROSITE" id="PS50011"/>
    </source>
</evidence>
<gene>
    <name evidence="5" type="ORF">PAPYR_12481</name>
</gene>
<keyword evidence="6" id="KW-1185">Reference proteome</keyword>
<feature type="transmembrane region" description="Helical" evidence="2">
    <location>
        <begin position="1298"/>
        <end position="1322"/>
    </location>
</feature>
<keyword evidence="5" id="KW-0418">Kinase</keyword>
<evidence type="ECO:0000256" key="1">
    <source>
        <dbReference type="SAM" id="MobiDB-lite"/>
    </source>
</evidence>
<keyword evidence="2" id="KW-0812">Transmembrane</keyword>
<proteinExistence type="predicted"/>
<dbReference type="PANTHER" id="PTHR11319">
    <property type="entry name" value="G PROTEIN-COUPLED RECEPTOR-RELATED"/>
    <property type="match status" value="1"/>
</dbReference>
<reference evidence="5" key="1">
    <citation type="journal article" date="2022" name="bioRxiv">
        <title>Genomics of Preaxostyla Flagellates Illuminates Evolutionary Transitions and the Path Towards Mitochondrial Loss.</title>
        <authorList>
            <person name="Novak L.V.F."/>
            <person name="Treitli S.C."/>
            <person name="Pyrih J."/>
            <person name="Halakuc P."/>
            <person name="Pipaliya S.V."/>
            <person name="Vacek V."/>
            <person name="Brzon O."/>
            <person name="Soukal P."/>
            <person name="Eme L."/>
            <person name="Dacks J.B."/>
            <person name="Karnkowska A."/>
            <person name="Elias M."/>
            <person name="Hampl V."/>
        </authorList>
    </citation>
    <scope>NUCLEOTIDE SEQUENCE</scope>
    <source>
        <strain evidence="5">RCP-MX</strain>
    </source>
</reference>
<dbReference type="InterPro" id="IPR011050">
    <property type="entry name" value="Pectin_lyase_fold/virulence"/>
</dbReference>
<dbReference type="InterPro" id="IPR011009">
    <property type="entry name" value="Kinase-like_dom_sf"/>
</dbReference>
<dbReference type="GO" id="GO:0016301">
    <property type="term" value="F:kinase activity"/>
    <property type="evidence" value="ECO:0007669"/>
    <property type="project" value="UniProtKB-KW"/>
</dbReference>
<keyword evidence="3" id="KW-0732">Signal</keyword>
<dbReference type="Pfam" id="PF07714">
    <property type="entry name" value="PK_Tyr_Ser-Thr"/>
    <property type="match status" value="1"/>
</dbReference>
<dbReference type="Proteomes" id="UP001141327">
    <property type="component" value="Unassembled WGS sequence"/>
</dbReference>
<protein>
    <submittedName>
        <fullName evidence="5">Mitogen-activated protein kinase</fullName>
    </submittedName>
</protein>
<dbReference type="SUPFAM" id="SSF51126">
    <property type="entry name" value="Pectin lyase-like"/>
    <property type="match status" value="4"/>
</dbReference>